<evidence type="ECO:0000256" key="1">
    <source>
        <dbReference type="ARBA" id="ARBA00022679"/>
    </source>
</evidence>
<name>A0ABV4X9Z9_9CYAN</name>
<keyword evidence="3" id="KW-0012">Acyltransferase</keyword>
<dbReference type="PANTHER" id="PTHR13947">
    <property type="entry name" value="GNAT FAMILY N-ACETYLTRANSFERASE"/>
    <property type="match status" value="1"/>
</dbReference>
<dbReference type="SUPFAM" id="SSF55729">
    <property type="entry name" value="Acyl-CoA N-acyltransferases (Nat)"/>
    <property type="match status" value="1"/>
</dbReference>
<sequence>MNIKPLSYETLSEAISLVDNIFPYQKDTMYENARIAFSASLDQDNPSSRSLLEQMQITEANYWVAIDESSGKVVGTTGLYTYAEDEAEAYWLGYTCVDPDCRGQGIGAKLVDFAIEKARSNDKKFLRLYTSNVPNQAVAQILYEKRGLLIIGEEQIQGSKFKKIYRELKL</sequence>
<dbReference type="PROSITE" id="PS51186">
    <property type="entry name" value="GNAT"/>
    <property type="match status" value="1"/>
</dbReference>
<dbReference type="Proteomes" id="UP001576774">
    <property type="component" value="Unassembled WGS sequence"/>
</dbReference>
<dbReference type="InterPro" id="IPR050769">
    <property type="entry name" value="NAT_camello-type"/>
</dbReference>
<keyword evidence="1 3" id="KW-0808">Transferase</keyword>
<dbReference type="CDD" id="cd04301">
    <property type="entry name" value="NAT_SF"/>
    <property type="match status" value="1"/>
</dbReference>
<keyword evidence="4" id="KW-1185">Reference proteome</keyword>
<feature type="domain" description="N-acetyltransferase" evidence="2">
    <location>
        <begin position="1"/>
        <end position="170"/>
    </location>
</feature>
<accession>A0ABV4X9Z9</accession>
<proteinExistence type="predicted"/>
<gene>
    <name evidence="3" type="ORF">ACE1CC_22080</name>
</gene>
<comment type="caution">
    <text evidence="3">The sequence shown here is derived from an EMBL/GenBank/DDBJ whole genome shotgun (WGS) entry which is preliminary data.</text>
</comment>
<evidence type="ECO:0000313" key="3">
    <source>
        <dbReference type="EMBL" id="MFB2879554.1"/>
    </source>
</evidence>
<dbReference type="EC" id="2.3.-.-" evidence="3"/>
<dbReference type="PANTHER" id="PTHR13947:SF37">
    <property type="entry name" value="LD18367P"/>
    <property type="match status" value="1"/>
</dbReference>
<dbReference type="RefSeq" id="WP_413272590.1">
    <property type="nucleotide sequence ID" value="NZ_JBHFNQ010000169.1"/>
</dbReference>
<dbReference type="InterPro" id="IPR016181">
    <property type="entry name" value="Acyl_CoA_acyltransferase"/>
</dbReference>
<evidence type="ECO:0000313" key="4">
    <source>
        <dbReference type="Proteomes" id="UP001576774"/>
    </source>
</evidence>
<evidence type="ECO:0000259" key="2">
    <source>
        <dbReference type="PROSITE" id="PS51186"/>
    </source>
</evidence>
<organism evidence="3 4">
    <name type="scientific">Floridaenema aerugineum BLCC-F46</name>
    <dbReference type="NCBI Taxonomy" id="3153654"/>
    <lineage>
        <taxon>Bacteria</taxon>
        <taxon>Bacillati</taxon>
        <taxon>Cyanobacteriota</taxon>
        <taxon>Cyanophyceae</taxon>
        <taxon>Oscillatoriophycideae</taxon>
        <taxon>Aerosakkonematales</taxon>
        <taxon>Aerosakkonemataceae</taxon>
        <taxon>Floridanema</taxon>
        <taxon>Floridanema aerugineum</taxon>
    </lineage>
</organism>
<dbReference type="GO" id="GO:0016746">
    <property type="term" value="F:acyltransferase activity"/>
    <property type="evidence" value="ECO:0007669"/>
    <property type="project" value="UniProtKB-KW"/>
</dbReference>
<reference evidence="3 4" key="1">
    <citation type="submission" date="2024-09" db="EMBL/GenBank/DDBJ databases">
        <title>Floridaenema gen nov. (Aerosakkonemataceae, Aerosakkonematales ord. nov., Cyanobacteria) from benthic tropical and subtropical fresh waters, with the description of four new species.</title>
        <authorList>
            <person name="Moretto J.A."/>
            <person name="Berthold D.E."/>
            <person name="Lefler F.W."/>
            <person name="Huang I.-S."/>
            <person name="Laughinghouse H. IV."/>
        </authorList>
    </citation>
    <scope>NUCLEOTIDE SEQUENCE [LARGE SCALE GENOMIC DNA]</scope>
    <source>
        <strain evidence="3 4">BLCC-F46</strain>
    </source>
</reference>
<dbReference type="InterPro" id="IPR000182">
    <property type="entry name" value="GNAT_dom"/>
</dbReference>
<dbReference type="Gene3D" id="3.40.630.30">
    <property type="match status" value="1"/>
</dbReference>
<protein>
    <submittedName>
        <fullName evidence="3">GNAT family N-acetyltransferase</fullName>
        <ecNumber evidence="3">2.3.-.-</ecNumber>
    </submittedName>
</protein>
<dbReference type="EMBL" id="JBHFNQ010000169">
    <property type="protein sequence ID" value="MFB2879554.1"/>
    <property type="molecule type" value="Genomic_DNA"/>
</dbReference>
<dbReference type="Pfam" id="PF13508">
    <property type="entry name" value="Acetyltransf_7"/>
    <property type="match status" value="1"/>
</dbReference>